<dbReference type="PROSITE" id="PS51387">
    <property type="entry name" value="FAD_PCMH"/>
    <property type="match status" value="1"/>
</dbReference>
<dbReference type="Gene3D" id="3.40.50.150">
    <property type="entry name" value="Vaccinia Virus protein VP39"/>
    <property type="match status" value="1"/>
</dbReference>
<keyword evidence="5" id="KW-1185">Reference proteome</keyword>
<dbReference type="Gene3D" id="3.30.43.10">
    <property type="entry name" value="Uridine Diphospho-n-acetylenolpyruvylglucosamine Reductase, domain 2"/>
    <property type="match status" value="1"/>
</dbReference>
<dbReference type="InterPro" id="IPR016167">
    <property type="entry name" value="FAD-bd_PCMH_sub1"/>
</dbReference>
<dbReference type="GO" id="GO:0016899">
    <property type="term" value="F:oxidoreductase activity, acting on the CH-OH group of donors, oxygen as acceptor"/>
    <property type="evidence" value="ECO:0007669"/>
    <property type="project" value="InterPro"/>
</dbReference>
<reference evidence="4" key="1">
    <citation type="journal article" date="2014" name="Int. J. Syst. Evol. Microbiol.">
        <title>Complete genome sequence of Corynebacterium casei LMG S-19264T (=DSM 44701T), isolated from a smear-ripened cheese.</title>
        <authorList>
            <consortium name="US DOE Joint Genome Institute (JGI-PGF)"/>
            <person name="Walter F."/>
            <person name="Albersmeier A."/>
            <person name="Kalinowski J."/>
            <person name="Ruckert C."/>
        </authorList>
    </citation>
    <scope>NUCLEOTIDE SEQUENCE</scope>
    <source>
        <strain evidence="4">CGMCC 1.10998</strain>
    </source>
</reference>
<dbReference type="PANTHER" id="PTHR43762:SF1">
    <property type="entry name" value="D-ARABINONO-1,4-LACTONE OXIDASE"/>
    <property type="match status" value="1"/>
</dbReference>
<accession>A0A916XCH6</accession>
<dbReference type="PANTHER" id="PTHR43762">
    <property type="entry name" value="L-GULONOLACTONE OXIDASE"/>
    <property type="match status" value="1"/>
</dbReference>
<dbReference type="SUPFAM" id="SSF56176">
    <property type="entry name" value="FAD-binding/transporter-associated domain-like"/>
    <property type="match status" value="1"/>
</dbReference>
<name>A0A916XCH6_9BURK</name>
<feature type="domain" description="FAD-binding PCMH-type" evidence="3">
    <location>
        <begin position="10"/>
        <end position="179"/>
    </location>
</feature>
<dbReference type="RefSeq" id="WP_188564467.1">
    <property type="nucleotide sequence ID" value="NZ_BMED01000001.1"/>
</dbReference>
<comment type="caution">
    <text evidence="4">The sequence shown here is derived from an EMBL/GenBank/DDBJ whole genome shotgun (WGS) entry which is preliminary data.</text>
</comment>
<dbReference type="Pfam" id="PF01565">
    <property type="entry name" value="FAD_binding_4"/>
    <property type="match status" value="1"/>
</dbReference>
<keyword evidence="2" id="KW-0274">FAD</keyword>
<dbReference type="SUPFAM" id="SSF55103">
    <property type="entry name" value="FAD-linked oxidases, C-terminal domain"/>
    <property type="match status" value="1"/>
</dbReference>
<sequence length="736" mass="82797">MPTVNDVTQLNRIPVLAVANPHSTHDVQAILKNSSFPVSVGGGHFSMGGQTASPGSLHLDMREMNQVLGFDPQARTIRVQAGIRWCDIQRFVDPHGLAVKIMQTYANFTVGGSLSVNAHGRYIGLGPVVLSVRQIVLVTADGEARIASPAENAELFYAAIGSYGAIGIITEVELDLVENVRIERSSTKIPTAAYPAWFDANVRHRSDAIFHNADLYPPLYQRARAVSWFKTDSPPSTRHRLQPLRRIYPLEKYFLWAISETPMGKLRREYLIDPLLYLSKKVYWRNYEAGYDTAELEPTGRQRRTYVLQEYFVPYERLLEFVPKMAAILNKHKVNMINISIRHALADPGTLLAWARGETFAFVLYHKQRTRDNAKERVGVWTRELIDAVISCGGTYYLPYQPHATQEQFHRAYPGAQKLFELKRKLDPEYRLRGSLWDKYYMPTLSANAAGQASPSLFHTVYKDPLMADKFYAFLQNIFHLYPEDRFHTLIKQSIAQHKDDESIYRALQAGLPAISPPLSLLRYALPSLRAQKEEMGLQTAELLGKKVKFADYVEIGSTGRYVNALRKHLHLSGGVTLVHDKEASNSPVDIVERGQLGKIGKFVPLNDYAPLDLPPASADLVSCYVGLHHMEPEKLQPFLASIARTLRPGGYFILRDHDVTSPEMDAFVSLAHCVFNAGLEEPWATNAAELRFFESLETWIQRVEAVGLSHTGARIVQAGDPSDNVLLAFRRAEAS</sequence>
<dbReference type="SUPFAM" id="SSF53335">
    <property type="entry name" value="S-adenosyl-L-methionine-dependent methyltransferases"/>
    <property type="match status" value="1"/>
</dbReference>
<organism evidence="4 5">
    <name type="scientific">Undibacterium terreum</name>
    <dbReference type="NCBI Taxonomy" id="1224302"/>
    <lineage>
        <taxon>Bacteria</taxon>
        <taxon>Pseudomonadati</taxon>
        <taxon>Pseudomonadota</taxon>
        <taxon>Betaproteobacteria</taxon>
        <taxon>Burkholderiales</taxon>
        <taxon>Oxalobacteraceae</taxon>
        <taxon>Undibacterium</taxon>
    </lineage>
</organism>
<gene>
    <name evidence="4" type="ORF">GCM10011396_05770</name>
</gene>
<dbReference type="InterPro" id="IPR016164">
    <property type="entry name" value="FAD-linked_Oxase-like_C"/>
</dbReference>
<dbReference type="Gene3D" id="3.30.465.10">
    <property type="match status" value="1"/>
</dbReference>
<dbReference type="InterPro" id="IPR016169">
    <property type="entry name" value="FAD-bd_PCMH_sub2"/>
</dbReference>
<proteinExistence type="predicted"/>
<dbReference type="InterPro" id="IPR006094">
    <property type="entry name" value="Oxid_FAD_bind_N"/>
</dbReference>
<dbReference type="InterPro" id="IPR013216">
    <property type="entry name" value="Methyltransf_11"/>
</dbReference>
<dbReference type="AlphaFoldDB" id="A0A916XCH6"/>
<dbReference type="InterPro" id="IPR036318">
    <property type="entry name" value="FAD-bd_PCMH-like_sf"/>
</dbReference>
<dbReference type="InterPro" id="IPR029063">
    <property type="entry name" value="SAM-dependent_MTases_sf"/>
</dbReference>
<dbReference type="Proteomes" id="UP000637423">
    <property type="component" value="Unassembled WGS sequence"/>
</dbReference>
<evidence type="ECO:0000313" key="4">
    <source>
        <dbReference type="EMBL" id="GGC61650.1"/>
    </source>
</evidence>
<keyword evidence="1" id="KW-0285">Flavoprotein</keyword>
<protein>
    <recommendedName>
        <fullName evidence="3">FAD-binding PCMH-type domain-containing protein</fullName>
    </recommendedName>
</protein>
<evidence type="ECO:0000313" key="5">
    <source>
        <dbReference type="Proteomes" id="UP000637423"/>
    </source>
</evidence>
<reference evidence="4" key="2">
    <citation type="submission" date="2020-09" db="EMBL/GenBank/DDBJ databases">
        <authorList>
            <person name="Sun Q."/>
            <person name="Zhou Y."/>
        </authorList>
    </citation>
    <scope>NUCLEOTIDE SEQUENCE</scope>
    <source>
        <strain evidence="4">CGMCC 1.10998</strain>
    </source>
</reference>
<dbReference type="Pfam" id="PF08241">
    <property type="entry name" value="Methyltransf_11"/>
    <property type="match status" value="1"/>
</dbReference>
<dbReference type="InterPro" id="IPR010031">
    <property type="entry name" value="FAD_lactone_oxidase-like"/>
</dbReference>
<dbReference type="EMBL" id="BMED01000001">
    <property type="protein sequence ID" value="GGC61650.1"/>
    <property type="molecule type" value="Genomic_DNA"/>
</dbReference>
<dbReference type="GO" id="GO:0071949">
    <property type="term" value="F:FAD binding"/>
    <property type="evidence" value="ECO:0007669"/>
    <property type="project" value="InterPro"/>
</dbReference>
<evidence type="ECO:0000256" key="1">
    <source>
        <dbReference type="ARBA" id="ARBA00022630"/>
    </source>
</evidence>
<evidence type="ECO:0000259" key="3">
    <source>
        <dbReference type="PROSITE" id="PS51387"/>
    </source>
</evidence>
<dbReference type="InterPro" id="IPR016166">
    <property type="entry name" value="FAD-bd_PCMH"/>
</dbReference>
<dbReference type="GO" id="GO:0008757">
    <property type="term" value="F:S-adenosylmethionine-dependent methyltransferase activity"/>
    <property type="evidence" value="ECO:0007669"/>
    <property type="project" value="InterPro"/>
</dbReference>
<evidence type="ECO:0000256" key="2">
    <source>
        <dbReference type="ARBA" id="ARBA00022827"/>
    </source>
</evidence>